<dbReference type="Proteomes" id="UP000828796">
    <property type="component" value="Segment"/>
</dbReference>
<protein>
    <submittedName>
        <fullName evidence="1">Uncharacterized protein</fullName>
    </submittedName>
</protein>
<proteinExistence type="predicted"/>
<organism evidence="1 2">
    <name type="scientific">Serratia phage vB_SmaS_Stoker</name>
    <dbReference type="NCBI Taxonomy" id="2902692"/>
    <lineage>
        <taxon>Viruses</taxon>
        <taxon>Duplodnaviria</taxon>
        <taxon>Heunggongvirae</taxon>
        <taxon>Uroviricota</taxon>
        <taxon>Caudoviricetes</taxon>
        <taxon>Bonzeevirus</taxon>
        <taxon>Bonzeevirus stocker</taxon>
    </lineage>
</organism>
<dbReference type="EMBL" id="OL539464">
    <property type="protein sequence ID" value="UGO53810.1"/>
    <property type="molecule type" value="Genomic_DNA"/>
</dbReference>
<name>A0AC61TQI0_9CAUD</name>
<sequence length="113" mass="12759">MKKNIDSAKALLIRKAASANLATVCHLNKAARAKEANSIATYGYHMWRARTRADLFAGLIRQIEDDGLRGEYINHLIRQGERLCNYLMDSSKIMPVLGYGIEDFISKTGNYHE</sequence>
<evidence type="ECO:0000313" key="1">
    <source>
        <dbReference type="EMBL" id="UGO53810.1"/>
    </source>
</evidence>
<gene>
    <name evidence="1" type="ORF">STOKER_64</name>
</gene>
<keyword evidence="2" id="KW-1185">Reference proteome</keyword>
<evidence type="ECO:0000313" key="2">
    <source>
        <dbReference type="Proteomes" id="UP000828796"/>
    </source>
</evidence>
<reference evidence="1" key="1">
    <citation type="submission" date="2021-10" db="EMBL/GenBank/DDBJ databases">
        <authorList>
            <person name="Tyson S."/>
            <person name="Davis R."/>
            <person name="Hanis T."/>
            <person name="Alger T."/>
            <person name="Sharma R."/>
            <person name="Melhado E."/>
            <person name="Brundage B."/>
            <person name="Thurgood T."/>
            <person name="Sharma R."/>
            <person name="Grose J."/>
        </authorList>
    </citation>
    <scope>NUCLEOTIDE SEQUENCE</scope>
</reference>
<accession>A0AC61TQI0</accession>